<dbReference type="EMBL" id="WHUW01000013">
    <property type="protein sequence ID" value="KAF8439841.1"/>
    <property type="molecule type" value="Genomic_DNA"/>
</dbReference>
<evidence type="ECO:0000256" key="1">
    <source>
        <dbReference type="SAM" id="SignalP"/>
    </source>
</evidence>
<feature type="chain" id="PRO_5041915550" evidence="1">
    <location>
        <begin position="18"/>
        <end position="206"/>
    </location>
</feature>
<feature type="signal peptide" evidence="1">
    <location>
        <begin position="1"/>
        <end position="17"/>
    </location>
</feature>
<sequence length="206" mass="23212">MLFYLQSLVLVARRAAGDTLEDRTPASLSFSTAERDARAWAGVGDLVDSMIEGRVVLEKIKVLESRIKYQIEKLVRIADDASKNVADSDSPLGLPECERSGDAMTQYTQLLMLLADKYRAVFRTLKIQHPLLCHDQASFESFLRTVRTLADAGIGTLQLNLIVGWQELTREVQDMIELSKWTVLRHFRITSRRASPSWSWTAGNAL</sequence>
<dbReference type="Proteomes" id="UP001194468">
    <property type="component" value="Unassembled WGS sequence"/>
</dbReference>
<accession>A0AAD4BU35</accession>
<evidence type="ECO:0000313" key="2">
    <source>
        <dbReference type="EMBL" id="KAF8439841.1"/>
    </source>
</evidence>
<name>A0AAD4BU35_BOLED</name>
<organism evidence="2 3">
    <name type="scientific">Boletus edulis BED1</name>
    <dbReference type="NCBI Taxonomy" id="1328754"/>
    <lineage>
        <taxon>Eukaryota</taxon>
        <taxon>Fungi</taxon>
        <taxon>Dikarya</taxon>
        <taxon>Basidiomycota</taxon>
        <taxon>Agaricomycotina</taxon>
        <taxon>Agaricomycetes</taxon>
        <taxon>Agaricomycetidae</taxon>
        <taxon>Boletales</taxon>
        <taxon>Boletineae</taxon>
        <taxon>Boletaceae</taxon>
        <taxon>Boletoideae</taxon>
        <taxon>Boletus</taxon>
    </lineage>
</organism>
<reference evidence="2" key="1">
    <citation type="submission" date="2019-10" db="EMBL/GenBank/DDBJ databases">
        <authorList>
            <consortium name="DOE Joint Genome Institute"/>
            <person name="Kuo A."/>
            <person name="Miyauchi S."/>
            <person name="Kiss E."/>
            <person name="Drula E."/>
            <person name="Kohler A."/>
            <person name="Sanchez-Garcia M."/>
            <person name="Andreopoulos B."/>
            <person name="Barry K.W."/>
            <person name="Bonito G."/>
            <person name="Buee M."/>
            <person name="Carver A."/>
            <person name="Chen C."/>
            <person name="Cichocki N."/>
            <person name="Clum A."/>
            <person name="Culley D."/>
            <person name="Crous P.W."/>
            <person name="Fauchery L."/>
            <person name="Girlanda M."/>
            <person name="Hayes R."/>
            <person name="Keri Z."/>
            <person name="LaButti K."/>
            <person name="Lipzen A."/>
            <person name="Lombard V."/>
            <person name="Magnuson J."/>
            <person name="Maillard F."/>
            <person name="Morin E."/>
            <person name="Murat C."/>
            <person name="Nolan M."/>
            <person name="Ohm R."/>
            <person name="Pangilinan J."/>
            <person name="Pereira M."/>
            <person name="Perotto S."/>
            <person name="Peter M."/>
            <person name="Riley R."/>
            <person name="Sitrit Y."/>
            <person name="Stielow B."/>
            <person name="Szollosi G."/>
            <person name="Zifcakova L."/>
            <person name="Stursova M."/>
            <person name="Spatafora J.W."/>
            <person name="Tedersoo L."/>
            <person name="Vaario L.-M."/>
            <person name="Yamada A."/>
            <person name="Yan M."/>
            <person name="Wang P."/>
            <person name="Xu J."/>
            <person name="Bruns T."/>
            <person name="Baldrian P."/>
            <person name="Vilgalys R."/>
            <person name="Henrissat B."/>
            <person name="Grigoriev I.V."/>
            <person name="Hibbett D."/>
            <person name="Nagy L.G."/>
            <person name="Martin F.M."/>
        </authorList>
    </citation>
    <scope>NUCLEOTIDE SEQUENCE</scope>
    <source>
        <strain evidence="2">BED1</strain>
    </source>
</reference>
<gene>
    <name evidence="2" type="ORF">L210DRAFT_3630744</name>
</gene>
<comment type="caution">
    <text evidence="2">The sequence shown here is derived from an EMBL/GenBank/DDBJ whole genome shotgun (WGS) entry which is preliminary data.</text>
</comment>
<dbReference type="AlphaFoldDB" id="A0AAD4BU35"/>
<reference evidence="2" key="2">
    <citation type="journal article" date="2020" name="Nat. Commun.">
        <title>Large-scale genome sequencing of mycorrhizal fungi provides insights into the early evolution of symbiotic traits.</title>
        <authorList>
            <person name="Miyauchi S."/>
            <person name="Kiss E."/>
            <person name="Kuo A."/>
            <person name="Drula E."/>
            <person name="Kohler A."/>
            <person name="Sanchez-Garcia M."/>
            <person name="Morin E."/>
            <person name="Andreopoulos B."/>
            <person name="Barry K.W."/>
            <person name="Bonito G."/>
            <person name="Buee M."/>
            <person name="Carver A."/>
            <person name="Chen C."/>
            <person name="Cichocki N."/>
            <person name="Clum A."/>
            <person name="Culley D."/>
            <person name="Crous P.W."/>
            <person name="Fauchery L."/>
            <person name="Girlanda M."/>
            <person name="Hayes R.D."/>
            <person name="Keri Z."/>
            <person name="LaButti K."/>
            <person name="Lipzen A."/>
            <person name="Lombard V."/>
            <person name="Magnuson J."/>
            <person name="Maillard F."/>
            <person name="Murat C."/>
            <person name="Nolan M."/>
            <person name="Ohm R.A."/>
            <person name="Pangilinan J."/>
            <person name="Pereira M.F."/>
            <person name="Perotto S."/>
            <person name="Peter M."/>
            <person name="Pfister S."/>
            <person name="Riley R."/>
            <person name="Sitrit Y."/>
            <person name="Stielow J.B."/>
            <person name="Szollosi G."/>
            <person name="Zifcakova L."/>
            <person name="Stursova M."/>
            <person name="Spatafora J.W."/>
            <person name="Tedersoo L."/>
            <person name="Vaario L.M."/>
            <person name="Yamada A."/>
            <person name="Yan M."/>
            <person name="Wang P."/>
            <person name="Xu J."/>
            <person name="Bruns T."/>
            <person name="Baldrian P."/>
            <person name="Vilgalys R."/>
            <person name="Dunand C."/>
            <person name="Henrissat B."/>
            <person name="Grigoriev I.V."/>
            <person name="Hibbett D."/>
            <person name="Nagy L.G."/>
            <person name="Martin F.M."/>
        </authorList>
    </citation>
    <scope>NUCLEOTIDE SEQUENCE</scope>
    <source>
        <strain evidence="2">BED1</strain>
    </source>
</reference>
<evidence type="ECO:0000313" key="3">
    <source>
        <dbReference type="Proteomes" id="UP001194468"/>
    </source>
</evidence>
<keyword evidence="3" id="KW-1185">Reference proteome</keyword>
<proteinExistence type="predicted"/>
<keyword evidence="1" id="KW-0732">Signal</keyword>
<protein>
    <submittedName>
        <fullName evidence="2">Uncharacterized protein</fullName>
    </submittedName>
</protein>